<sequence>MPQTKPQARMPPVPTRLRQIALVASDLERAAHLLERKSSIEIPWLSNGDCGIYLVVSPFKSNTTAGRLLSKRGDGGYMVIMQTEDAAARRDYVQSNKLAKVIFNHESEDFVCIQYHPKGIKGGIIPELDSHSCSPTNPTPLQTRFSPWHACGPPTTYPRYAAGMKRHSALHLLSATCRLAPGDADVEGAARQWEDVFGVVRGRRTGESGFVNARLGFVAGVLGESGGLVEVGVGVDGDVALSGILERAERMGVLGRDGAVEMLGVRWKFVLLGEDVKSRL</sequence>
<name>A0A559M839_9HELO</name>
<dbReference type="EMBL" id="QGML01001394">
    <property type="protein sequence ID" value="TVY89133.1"/>
    <property type="molecule type" value="Genomic_DNA"/>
</dbReference>
<comment type="caution">
    <text evidence="1">The sequence shown here is derived from an EMBL/GenBank/DDBJ whole genome shotgun (WGS) entry which is preliminary data.</text>
</comment>
<gene>
    <name evidence="1" type="ORF">LAWI1_G003566</name>
</gene>
<evidence type="ECO:0000313" key="2">
    <source>
        <dbReference type="Proteomes" id="UP000315522"/>
    </source>
</evidence>
<dbReference type="Proteomes" id="UP000315522">
    <property type="component" value="Unassembled WGS sequence"/>
</dbReference>
<evidence type="ECO:0008006" key="3">
    <source>
        <dbReference type="Google" id="ProtNLM"/>
    </source>
</evidence>
<reference evidence="1 2" key="1">
    <citation type="submission" date="2018-05" db="EMBL/GenBank/DDBJ databases">
        <title>Genome sequencing and assembly of the regulated plant pathogen Lachnellula willkommii and related sister species for the development of diagnostic species identification markers.</title>
        <authorList>
            <person name="Giroux E."/>
            <person name="Bilodeau G."/>
        </authorList>
    </citation>
    <scope>NUCLEOTIDE SEQUENCE [LARGE SCALE GENOMIC DNA]</scope>
    <source>
        <strain evidence="1 2">CBS 172.35</strain>
    </source>
</reference>
<organism evidence="1 2">
    <name type="scientific">Lachnellula willkommii</name>
    <dbReference type="NCBI Taxonomy" id="215461"/>
    <lineage>
        <taxon>Eukaryota</taxon>
        <taxon>Fungi</taxon>
        <taxon>Dikarya</taxon>
        <taxon>Ascomycota</taxon>
        <taxon>Pezizomycotina</taxon>
        <taxon>Leotiomycetes</taxon>
        <taxon>Helotiales</taxon>
        <taxon>Lachnaceae</taxon>
        <taxon>Lachnellula</taxon>
    </lineage>
</organism>
<keyword evidence="2" id="KW-1185">Reference proteome</keyword>
<proteinExistence type="predicted"/>
<protein>
    <recommendedName>
        <fullName evidence="3">Glyoxalase-like domain-containing protein</fullName>
    </recommendedName>
</protein>
<evidence type="ECO:0000313" key="1">
    <source>
        <dbReference type="EMBL" id="TVY89133.1"/>
    </source>
</evidence>
<accession>A0A559M839</accession>
<dbReference type="AlphaFoldDB" id="A0A559M839"/>